<dbReference type="InterPro" id="IPR010064">
    <property type="entry name" value="HK97-gp10_tail"/>
</dbReference>
<name>A0A8S5R1A2_9CAUD</name>
<dbReference type="Pfam" id="PF04883">
    <property type="entry name" value="HK97-gp10_like"/>
    <property type="match status" value="1"/>
</dbReference>
<protein>
    <submittedName>
        <fullName evidence="2">Putative tail component</fullName>
    </submittedName>
</protein>
<evidence type="ECO:0000256" key="1">
    <source>
        <dbReference type="SAM" id="MobiDB-lite"/>
    </source>
</evidence>
<reference evidence="2" key="1">
    <citation type="journal article" date="2021" name="Proc. Natl. Acad. Sci. U.S.A.">
        <title>A Catalog of Tens of Thousands of Viruses from Human Metagenomes Reveals Hidden Associations with Chronic Diseases.</title>
        <authorList>
            <person name="Tisza M.J."/>
            <person name="Buck C.B."/>
        </authorList>
    </citation>
    <scope>NUCLEOTIDE SEQUENCE</scope>
    <source>
        <strain evidence="2">CttJO12</strain>
    </source>
</reference>
<sequence length="120" mass="13750">MIILSYDLESEIAKALTNFSEDVAKEIDESVDELAEKTVSKLKSNSPKKTGDYASDWNTKKDKKGKRTIYQKEEYRIAHILEFGHAKKGGGRVPAITHIKPIEEEIIKEFEENIRRRLGN</sequence>
<accession>A0A8S5R1A2</accession>
<dbReference type="EMBL" id="BK015787">
    <property type="protein sequence ID" value="DAE24875.1"/>
    <property type="molecule type" value="Genomic_DNA"/>
</dbReference>
<organism evidence="2">
    <name type="scientific">Siphoviridae sp. cttJO12</name>
    <dbReference type="NCBI Taxonomy" id="2826492"/>
    <lineage>
        <taxon>Viruses</taxon>
        <taxon>Duplodnaviria</taxon>
        <taxon>Heunggongvirae</taxon>
        <taxon>Uroviricota</taxon>
        <taxon>Caudoviricetes</taxon>
    </lineage>
</organism>
<proteinExistence type="predicted"/>
<feature type="region of interest" description="Disordered" evidence="1">
    <location>
        <begin position="38"/>
        <end position="65"/>
    </location>
</feature>
<evidence type="ECO:0000313" key="2">
    <source>
        <dbReference type="EMBL" id="DAE24875.1"/>
    </source>
</evidence>